<dbReference type="InterPro" id="IPR036942">
    <property type="entry name" value="Beta-barrel_TonB_sf"/>
</dbReference>
<dbReference type="CDD" id="cd01347">
    <property type="entry name" value="ligand_gated_channel"/>
    <property type="match status" value="1"/>
</dbReference>
<dbReference type="NCBIfam" id="TIGR01786">
    <property type="entry name" value="TonB-hemlactrns"/>
    <property type="match status" value="1"/>
</dbReference>
<evidence type="ECO:0000256" key="6">
    <source>
        <dbReference type="ARBA" id="ARBA00022729"/>
    </source>
</evidence>
<evidence type="ECO:0000256" key="8">
    <source>
        <dbReference type="ARBA" id="ARBA00023136"/>
    </source>
</evidence>
<feature type="domain" description="TonB-dependent receptor plug" evidence="14">
    <location>
        <begin position="133"/>
        <end position="242"/>
    </location>
</feature>
<dbReference type="PROSITE" id="PS52016">
    <property type="entry name" value="TONB_DEPENDENT_REC_3"/>
    <property type="match status" value="1"/>
</dbReference>
<evidence type="ECO:0000256" key="10">
    <source>
        <dbReference type="ARBA" id="ARBA00023237"/>
    </source>
</evidence>
<dbReference type="Pfam" id="PF07715">
    <property type="entry name" value="Plug"/>
    <property type="match status" value="1"/>
</dbReference>
<comment type="similarity">
    <text evidence="2">Belongs to the TonB-dependent receptor family. Hemoglobin/haptoglobin binding protein subfamily.</text>
</comment>
<sequence>MVRASVERFISGTPGSNRMDCKAEMNGLRLYGTGGCVDIDRDQFRHPGLDPGHAGHIDGGDNTGTVPSGCRSTLEHRLAGSFPLFSLLPPLLPLLLASGAGAAPQSPGPDVADRVTTLDTVVVVSSRVAEPISQVVASVAQVERDELDRRLVRDPESLVRYVPGVEVVSEGNRFGTRGFSIRGLEGNRVRIVVDGIPLADAYSIGQFASAGRDLVDLEAVERVEIQRGPASTLYGSDALAGVVAFRTLDPGALLLRGEGGDRHFGLRLGHDGLDDSRLLSASWAAGRVDGWQAMVMAAQRRGHEAGNRAWRDEDGPNPLDFTRESVLAKLVRDTGDAGRYVLALDGSRERRETAVDSLRFGSGRFATTYRLDADDRQQRMRASLAAEWAPGLPWLQSLEAQAWVQDTEVRQESDQYRLPDAATPFESLRWRRFDYESRAAGAGLLGQARHEGWRGSHWHVFGVDLARQRYEGLRDGLETNLATGASSNVVLGEVMPVRDFPDSVQTSLAFFWQDEITFGERFAVIPGLRAEWSRLRAHPDAIFREDFPDTVPVDVDTDQATPRLALRWSPGGGHSLFVQYARGFRSPPFGDVNIGLVLPVFNYEVRANPDLRPERSEGLELGWRHVGDTLRASVSAYENRYRDLIESRANLGIDPVTRALVFQSVNRDRARIRGIEGDLLWHLPWSDPAQPGGWQLRGAMAWAQGDDTRRDVPLNSVDPPKATLGLRYDAGSGLWGAEGAMVAVRGMDRVDHGTGRLFEPPGHARFDLYAWLEPRPGIRINAGVMNLGDRRYWSWGGVRGLAAGEDNLGFHTRPGRSAAVNVSFDW</sequence>
<dbReference type="InterPro" id="IPR037066">
    <property type="entry name" value="Plug_dom_sf"/>
</dbReference>
<dbReference type="PANTHER" id="PTHR30069">
    <property type="entry name" value="TONB-DEPENDENT OUTER MEMBRANE RECEPTOR"/>
    <property type="match status" value="1"/>
</dbReference>
<dbReference type="GO" id="GO:0015344">
    <property type="term" value="F:siderophore uptake transmembrane transporter activity"/>
    <property type="evidence" value="ECO:0007669"/>
    <property type="project" value="TreeGrafter"/>
</dbReference>
<keyword evidence="9 15" id="KW-0675">Receptor</keyword>
<dbReference type="SUPFAM" id="SSF56935">
    <property type="entry name" value="Porins"/>
    <property type="match status" value="1"/>
</dbReference>
<organism evidence="15 16">
    <name type="scientific">Luteimonas granuli</name>
    <dbReference type="NCBI Taxonomy" id="1176533"/>
    <lineage>
        <taxon>Bacteria</taxon>
        <taxon>Pseudomonadati</taxon>
        <taxon>Pseudomonadota</taxon>
        <taxon>Gammaproteobacteria</taxon>
        <taxon>Lysobacterales</taxon>
        <taxon>Lysobacteraceae</taxon>
        <taxon>Luteimonas</taxon>
    </lineage>
</organism>
<gene>
    <name evidence="15" type="ORF">FPZ22_07685</name>
</gene>
<dbReference type="InterPro" id="IPR000531">
    <property type="entry name" value="Beta-barrel_TonB"/>
</dbReference>
<dbReference type="InterPro" id="IPR010949">
    <property type="entry name" value="TonB_Hb/transfer/lactofer_rcpt"/>
</dbReference>
<keyword evidence="16" id="KW-1185">Reference proteome</keyword>
<dbReference type="GO" id="GO:0009279">
    <property type="term" value="C:cell outer membrane"/>
    <property type="evidence" value="ECO:0007669"/>
    <property type="project" value="UniProtKB-SubCell"/>
</dbReference>
<evidence type="ECO:0000256" key="7">
    <source>
        <dbReference type="ARBA" id="ARBA00023077"/>
    </source>
</evidence>
<dbReference type="PANTHER" id="PTHR30069:SF29">
    <property type="entry name" value="HEMOGLOBIN AND HEMOGLOBIN-HAPTOGLOBIN-BINDING PROTEIN 1-RELATED"/>
    <property type="match status" value="1"/>
</dbReference>
<keyword evidence="3 11" id="KW-0813">Transport</keyword>
<evidence type="ECO:0000256" key="3">
    <source>
        <dbReference type="ARBA" id="ARBA00022448"/>
    </source>
</evidence>
<dbReference type="EMBL" id="CP042218">
    <property type="protein sequence ID" value="QDW66793.1"/>
    <property type="molecule type" value="Genomic_DNA"/>
</dbReference>
<keyword evidence="6" id="KW-0732">Signal</keyword>
<dbReference type="Gene3D" id="2.40.170.20">
    <property type="entry name" value="TonB-dependent receptor, beta-barrel domain"/>
    <property type="match status" value="1"/>
</dbReference>
<evidence type="ECO:0000256" key="9">
    <source>
        <dbReference type="ARBA" id="ARBA00023170"/>
    </source>
</evidence>
<dbReference type="Pfam" id="PF00593">
    <property type="entry name" value="TonB_dep_Rec_b-barrel"/>
    <property type="match status" value="1"/>
</dbReference>
<dbReference type="KEGG" id="lug:FPZ22_07685"/>
<name>A0A518N4E9_9GAMM</name>
<dbReference type="GO" id="GO:0044718">
    <property type="term" value="P:siderophore transmembrane transport"/>
    <property type="evidence" value="ECO:0007669"/>
    <property type="project" value="TreeGrafter"/>
</dbReference>
<keyword evidence="4 11" id="KW-1134">Transmembrane beta strand</keyword>
<dbReference type="Gene3D" id="2.170.130.10">
    <property type="entry name" value="TonB-dependent receptor, plug domain"/>
    <property type="match status" value="1"/>
</dbReference>
<evidence type="ECO:0000256" key="2">
    <source>
        <dbReference type="ARBA" id="ARBA00008143"/>
    </source>
</evidence>
<feature type="domain" description="TonB-dependent receptor-like beta-barrel" evidence="13">
    <location>
        <begin position="347"/>
        <end position="787"/>
    </location>
</feature>
<evidence type="ECO:0000313" key="16">
    <source>
        <dbReference type="Proteomes" id="UP000316584"/>
    </source>
</evidence>
<evidence type="ECO:0000313" key="15">
    <source>
        <dbReference type="EMBL" id="QDW66793.1"/>
    </source>
</evidence>
<dbReference type="InterPro" id="IPR012910">
    <property type="entry name" value="Plug_dom"/>
</dbReference>
<evidence type="ECO:0000256" key="11">
    <source>
        <dbReference type="PROSITE-ProRule" id="PRU01360"/>
    </source>
</evidence>
<proteinExistence type="inferred from homology"/>
<keyword evidence="8 11" id="KW-0472">Membrane</keyword>
<evidence type="ECO:0000256" key="4">
    <source>
        <dbReference type="ARBA" id="ARBA00022452"/>
    </source>
</evidence>
<keyword evidence="7 12" id="KW-0798">TonB box</keyword>
<keyword evidence="5 11" id="KW-0812">Transmembrane</keyword>
<evidence type="ECO:0000259" key="13">
    <source>
        <dbReference type="Pfam" id="PF00593"/>
    </source>
</evidence>
<dbReference type="Proteomes" id="UP000316584">
    <property type="component" value="Chromosome"/>
</dbReference>
<evidence type="ECO:0000256" key="1">
    <source>
        <dbReference type="ARBA" id="ARBA00004571"/>
    </source>
</evidence>
<accession>A0A518N4E9</accession>
<evidence type="ECO:0000259" key="14">
    <source>
        <dbReference type="Pfam" id="PF07715"/>
    </source>
</evidence>
<reference evidence="15 16" key="1">
    <citation type="submission" date="2019-07" db="EMBL/GenBank/DDBJ databases">
        <title>Full genome sequence of Luteimonas sp. Gr-4.</title>
        <authorList>
            <person name="Im W.-T."/>
        </authorList>
    </citation>
    <scope>NUCLEOTIDE SEQUENCE [LARGE SCALE GENOMIC DNA]</scope>
    <source>
        <strain evidence="15 16">Gr-4</strain>
    </source>
</reference>
<keyword evidence="10 11" id="KW-0998">Cell outer membrane</keyword>
<dbReference type="AlphaFoldDB" id="A0A518N4E9"/>
<protein>
    <submittedName>
        <fullName evidence="15">TonB-dependent hemoglobin/transferrin/lactoferrin family receptor</fullName>
    </submittedName>
</protein>
<dbReference type="OrthoDB" id="9764669at2"/>
<evidence type="ECO:0000256" key="12">
    <source>
        <dbReference type="RuleBase" id="RU003357"/>
    </source>
</evidence>
<evidence type="ECO:0000256" key="5">
    <source>
        <dbReference type="ARBA" id="ARBA00022692"/>
    </source>
</evidence>
<dbReference type="InterPro" id="IPR039426">
    <property type="entry name" value="TonB-dep_rcpt-like"/>
</dbReference>
<comment type="subcellular location">
    <subcellularLocation>
        <location evidence="1 11">Cell outer membrane</location>
        <topology evidence="1 11">Multi-pass membrane protein</topology>
    </subcellularLocation>
</comment>